<dbReference type="EMBL" id="JARBHB010000004">
    <property type="protein sequence ID" value="KAJ8885420.1"/>
    <property type="molecule type" value="Genomic_DNA"/>
</dbReference>
<evidence type="ECO:0000313" key="2">
    <source>
        <dbReference type="Proteomes" id="UP001159363"/>
    </source>
</evidence>
<comment type="caution">
    <text evidence="1">The sequence shown here is derived from an EMBL/GenBank/DDBJ whole genome shotgun (WGS) entry which is preliminary data.</text>
</comment>
<name>A0ABQ9HM18_9NEOP</name>
<dbReference type="Proteomes" id="UP001159363">
    <property type="component" value="Chromosome X"/>
</dbReference>
<evidence type="ECO:0000313" key="1">
    <source>
        <dbReference type="EMBL" id="KAJ8885420.1"/>
    </source>
</evidence>
<organism evidence="1 2">
    <name type="scientific">Dryococelus australis</name>
    <dbReference type="NCBI Taxonomy" id="614101"/>
    <lineage>
        <taxon>Eukaryota</taxon>
        <taxon>Metazoa</taxon>
        <taxon>Ecdysozoa</taxon>
        <taxon>Arthropoda</taxon>
        <taxon>Hexapoda</taxon>
        <taxon>Insecta</taxon>
        <taxon>Pterygota</taxon>
        <taxon>Neoptera</taxon>
        <taxon>Polyneoptera</taxon>
        <taxon>Phasmatodea</taxon>
        <taxon>Verophasmatodea</taxon>
        <taxon>Anareolatae</taxon>
        <taxon>Phasmatidae</taxon>
        <taxon>Eurycanthinae</taxon>
        <taxon>Dryococelus</taxon>
    </lineage>
</organism>
<keyword evidence="2" id="KW-1185">Reference proteome</keyword>
<dbReference type="PANTHER" id="PTHR47018:SF3">
    <property type="entry name" value="MYCBP-ASSOCIATED PROTEIN"/>
    <property type="match status" value="1"/>
</dbReference>
<dbReference type="PANTHER" id="PTHR47018">
    <property type="entry name" value="CXC DOMAIN-CONTAINING PROTEIN-RELATED"/>
    <property type="match status" value="1"/>
</dbReference>
<proteinExistence type="predicted"/>
<reference evidence="1 2" key="1">
    <citation type="submission" date="2023-02" db="EMBL/GenBank/DDBJ databases">
        <title>LHISI_Scaffold_Assembly.</title>
        <authorList>
            <person name="Stuart O.P."/>
            <person name="Cleave R."/>
            <person name="Magrath M.J.L."/>
            <person name="Mikheyev A.S."/>
        </authorList>
    </citation>
    <scope>NUCLEOTIDE SEQUENCE [LARGE SCALE GENOMIC DNA]</scope>
    <source>
        <strain evidence="1">Daus_M_001</strain>
        <tissue evidence="1">Leg muscle</tissue>
    </source>
</reference>
<feature type="non-terminal residue" evidence="1">
    <location>
        <position position="388"/>
    </location>
</feature>
<gene>
    <name evidence="1" type="ORF">PR048_011617</name>
</gene>
<protein>
    <submittedName>
        <fullName evidence="1">Uncharacterized protein</fullName>
    </submittedName>
</protein>
<sequence length="388" mass="44297">MLWYMFWFFHEICPTRSVTLHEIYTGKEYSGNAEIVFLPMIDHNPSDLSRREKAIFTFDQPLYWKSHVIINSEPIDSPLKSFDTTAQRMSFLSSIGTIMEGSGLLEILETVYPHKTVSHILSGKAVSTAIRAHFMVDLALNLLALCESHEEIATSPSLKSIIKTVETWKNSVDSRTAHLWFQYMEMVSILRSFLTAERTGDWALHLKCIQRMMPFLTAAGYNHYTKSTCIYSQEINKLDEQHPEATSEFCKGKFVVRRSDRFRAALSADLVIEQTLMKSLKGIGGLTHGCGMTENQRAVWMSSHSYLIAQDKEVSQDYMKRDVTDTRRLLDYLIQVQPFRKGKELIDIVNGVIASENVNVEAKKVGETVPLRMAGNFSDMFSFTKTDQ</sequence>
<accession>A0ABQ9HM18</accession>